<dbReference type="STRING" id="1391654.AKJ09_02250"/>
<dbReference type="Proteomes" id="UP000064967">
    <property type="component" value="Chromosome"/>
</dbReference>
<keyword evidence="3" id="KW-1185">Reference proteome</keyword>
<dbReference type="AlphaFoldDB" id="A0A0K1PQB3"/>
<evidence type="ECO:0000256" key="1">
    <source>
        <dbReference type="SAM" id="MobiDB-lite"/>
    </source>
</evidence>
<protein>
    <submittedName>
        <fullName evidence="2">Glycine-rich RNA-binding protein GRP1A</fullName>
    </submittedName>
</protein>
<dbReference type="EMBL" id="CP012333">
    <property type="protein sequence ID" value="AKU95586.1"/>
    <property type="molecule type" value="Genomic_DNA"/>
</dbReference>
<name>A0A0K1PQB3_9BACT</name>
<feature type="region of interest" description="Disordered" evidence="1">
    <location>
        <begin position="411"/>
        <end position="447"/>
    </location>
</feature>
<feature type="compositionally biased region" description="Gly residues" evidence="1">
    <location>
        <begin position="411"/>
        <end position="422"/>
    </location>
</feature>
<gene>
    <name evidence="2" type="ORF">AKJ09_02250</name>
</gene>
<feature type="compositionally biased region" description="Gly residues" evidence="1">
    <location>
        <begin position="327"/>
        <end position="348"/>
    </location>
</feature>
<sequence>MVGCSSDDTDGVEAQASAETDASLFEIGGTVTGLEGSGLVLKNNGADDLAVDSGGGSSTFKFKTKVAAGTKYDVTVATNPEKPSQSCTVAGGSGTVVAGGVSTVVVNCSTNRFTVGGTVSGLDGTGLVLQNNKGDDATINANGTFSFATPIVSGAAFRVTVATQPSDQFCVVDDGDGVMSAAPVSNVTVSCVKSSFSNTGTGATGTLQSFTAPQTRTYRIEAWGAQGASGGAVKLGGLGARMRGDFALTKGDVLTILVGQAGTQTTDDGGGGGGSFVVIGTTPLLVAGGGGGTRVESSFNGRDASVGPEGVAGSGENDGPENITAGGTAGSGGGFQDSWGAGGGGFSGDGADDTDGDSVYGYGGKSFLQGGEGGGSGTGCDGAPAFGGFGGGGAGNGCNGGGGGGGYSGGGGGWNAGGGGSFNSGLNPSNSAGARSGHGLVTITLAP</sequence>
<reference evidence="2 3" key="1">
    <citation type="submission" date="2015-08" db="EMBL/GenBank/DDBJ databases">
        <authorList>
            <person name="Babu N.S."/>
            <person name="Beckwith C.J."/>
            <person name="Beseler K.G."/>
            <person name="Brison A."/>
            <person name="Carone J.V."/>
            <person name="Caskin T.P."/>
            <person name="Diamond M."/>
            <person name="Durham M.E."/>
            <person name="Foxe J.M."/>
            <person name="Go M."/>
            <person name="Henderson B.A."/>
            <person name="Jones I.B."/>
            <person name="McGettigan J.A."/>
            <person name="Micheletti S.J."/>
            <person name="Nasrallah M.E."/>
            <person name="Ortiz D."/>
            <person name="Piller C.R."/>
            <person name="Privatt S.R."/>
            <person name="Schneider S.L."/>
            <person name="Sharp S."/>
            <person name="Smith T.C."/>
            <person name="Stanton J.D."/>
            <person name="Ullery H.E."/>
            <person name="Wilson R.J."/>
            <person name="Serrano M.G."/>
            <person name="Buck G."/>
            <person name="Lee V."/>
            <person name="Wang Y."/>
            <person name="Carvalho R."/>
            <person name="Voegtly L."/>
            <person name="Shi R."/>
            <person name="Duckworth R."/>
            <person name="Johnson A."/>
            <person name="Loviza R."/>
            <person name="Walstead R."/>
            <person name="Shah Z."/>
            <person name="Kiflezghi M."/>
            <person name="Wade K."/>
            <person name="Ball S.L."/>
            <person name="Bradley K.W."/>
            <person name="Asai D.J."/>
            <person name="Bowman C.A."/>
            <person name="Russell D.A."/>
            <person name="Pope W.H."/>
            <person name="Jacobs-Sera D."/>
            <person name="Hendrix R.W."/>
            <person name="Hatfull G.F."/>
        </authorList>
    </citation>
    <scope>NUCLEOTIDE SEQUENCE [LARGE SCALE GENOMIC DNA]</scope>
    <source>
        <strain evidence="2 3">DSM 27648</strain>
    </source>
</reference>
<organism evidence="2 3">
    <name type="scientific">Labilithrix luteola</name>
    <dbReference type="NCBI Taxonomy" id="1391654"/>
    <lineage>
        <taxon>Bacteria</taxon>
        <taxon>Pseudomonadati</taxon>
        <taxon>Myxococcota</taxon>
        <taxon>Polyangia</taxon>
        <taxon>Polyangiales</taxon>
        <taxon>Labilitrichaceae</taxon>
        <taxon>Labilithrix</taxon>
    </lineage>
</organism>
<evidence type="ECO:0000313" key="3">
    <source>
        <dbReference type="Proteomes" id="UP000064967"/>
    </source>
</evidence>
<proteinExistence type="predicted"/>
<dbReference type="KEGG" id="llu:AKJ09_02250"/>
<accession>A0A0K1PQB3</accession>
<evidence type="ECO:0000313" key="2">
    <source>
        <dbReference type="EMBL" id="AKU95586.1"/>
    </source>
</evidence>
<feature type="region of interest" description="Disordered" evidence="1">
    <location>
        <begin position="290"/>
        <end position="352"/>
    </location>
</feature>